<evidence type="ECO:0000313" key="3">
    <source>
        <dbReference type="Proteomes" id="UP001162162"/>
    </source>
</evidence>
<dbReference type="AlphaFoldDB" id="A0AAV8ZHE0"/>
<name>A0AAV8ZHE0_9CUCU</name>
<sequence length="147" mass="17080">MVYDSDFYTTRRSYRTSPSLTSYTISKREIPWEKVPFVPRPSLVPDPITAFGKRKPEKPVKQERKSILSPEERAKIKPKAYLEPIKPYVSARESTKEKVFLGINRSLNQGVNDTMDYVLPRLHRVAECPDLPYKRRIVSSSDLPPVW</sequence>
<reference evidence="2" key="1">
    <citation type="journal article" date="2023" name="Insect Mol. Biol.">
        <title>Genome sequencing provides insights into the evolution of gene families encoding plant cell wall-degrading enzymes in longhorned beetles.</title>
        <authorList>
            <person name="Shin N.R."/>
            <person name="Okamura Y."/>
            <person name="Kirsch R."/>
            <person name="Pauchet Y."/>
        </authorList>
    </citation>
    <scope>NUCLEOTIDE SEQUENCE</scope>
    <source>
        <strain evidence="2">AMC_N1</strain>
    </source>
</reference>
<organism evidence="2 3">
    <name type="scientific">Aromia moschata</name>
    <dbReference type="NCBI Taxonomy" id="1265417"/>
    <lineage>
        <taxon>Eukaryota</taxon>
        <taxon>Metazoa</taxon>
        <taxon>Ecdysozoa</taxon>
        <taxon>Arthropoda</taxon>
        <taxon>Hexapoda</taxon>
        <taxon>Insecta</taxon>
        <taxon>Pterygota</taxon>
        <taxon>Neoptera</taxon>
        <taxon>Endopterygota</taxon>
        <taxon>Coleoptera</taxon>
        <taxon>Polyphaga</taxon>
        <taxon>Cucujiformia</taxon>
        <taxon>Chrysomeloidea</taxon>
        <taxon>Cerambycidae</taxon>
        <taxon>Cerambycinae</taxon>
        <taxon>Callichromatini</taxon>
        <taxon>Aromia</taxon>
    </lineage>
</organism>
<protein>
    <submittedName>
        <fullName evidence="2">Uncharacterized protein</fullName>
    </submittedName>
</protein>
<keyword evidence="3" id="KW-1185">Reference proteome</keyword>
<dbReference type="Proteomes" id="UP001162162">
    <property type="component" value="Unassembled WGS sequence"/>
</dbReference>
<accession>A0AAV8ZHE0</accession>
<feature type="region of interest" description="Disordered" evidence="1">
    <location>
        <begin position="48"/>
        <end position="68"/>
    </location>
</feature>
<evidence type="ECO:0000313" key="2">
    <source>
        <dbReference type="EMBL" id="KAJ8963156.1"/>
    </source>
</evidence>
<evidence type="ECO:0000256" key="1">
    <source>
        <dbReference type="SAM" id="MobiDB-lite"/>
    </source>
</evidence>
<dbReference type="EMBL" id="JAPWTK010000001">
    <property type="protein sequence ID" value="KAJ8963156.1"/>
    <property type="molecule type" value="Genomic_DNA"/>
</dbReference>
<feature type="compositionally biased region" description="Basic and acidic residues" evidence="1">
    <location>
        <begin position="57"/>
        <end position="68"/>
    </location>
</feature>
<gene>
    <name evidence="2" type="ORF">NQ318_018621</name>
</gene>
<comment type="caution">
    <text evidence="2">The sequence shown here is derived from an EMBL/GenBank/DDBJ whole genome shotgun (WGS) entry which is preliminary data.</text>
</comment>
<proteinExistence type="predicted"/>